<dbReference type="AlphaFoldDB" id="A0A9W6PDI3"/>
<comment type="caution">
    <text evidence="2">The sequence shown here is derived from an EMBL/GenBank/DDBJ whole genome shotgun (WGS) entry which is preliminary data.</text>
</comment>
<reference evidence="2" key="1">
    <citation type="submission" date="2023-02" db="EMBL/GenBank/DDBJ databases">
        <title>Kitasatospora phosalacinea NBRC 14362.</title>
        <authorList>
            <person name="Ichikawa N."/>
            <person name="Sato H."/>
            <person name="Tonouchi N."/>
        </authorList>
    </citation>
    <scope>NUCLEOTIDE SEQUENCE</scope>
    <source>
        <strain evidence="2">NBRC 14362</strain>
    </source>
</reference>
<proteinExistence type="predicted"/>
<dbReference type="Proteomes" id="UP001165143">
    <property type="component" value="Unassembled WGS sequence"/>
</dbReference>
<evidence type="ECO:0000313" key="3">
    <source>
        <dbReference type="Proteomes" id="UP001165143"/>
    </source>
</evidence>
<feature type="compositionally biased region" description="Gly residues" evidence="1">
    <location>
        <begin position="36"/>
        <end position="63"/>
    </location>
</feature>
<evidence type="ECO:0000313" key="2">
    <source>
        <dbReference type="EMBL" id="GLW52936.1"/>
    </source>
</evidence>
<dbReference type="EMBL" id="BSRX01000004">
    <property type="protein sequence ID" value="GLW52936.1"/>
    <property type="molecule type" value="Genomic_DNA"/>
</dbReference>
<accession>A0A9W6PDI3</accession>
<organism evidence="2 3">
    <name type="scientific">Kitasatospora phosalacinea</name>
    <dbReference type="NCBI Taxonomy" id="2065"/>
    <lineage>
        <taxon>Bacteria</taxon>
        <taxon>Bacillati</taxon>
        <taxon>Actinomycetota</taxon>
        <taxon>Actinomycetes</taxon>
        <taxon>Kitasatosporales</taxon>
        <taxon>Streptomycetaceae</taxon>
        <taxon>Kitasatospora</taxon>
    </lineage>
</organism>
<evidence type="ECO:0000256" key="1">
    <source>
        <dbReference type="SAM" id="MobiDB-lite"/>
    </source>
</evidence>
<feature type="compositionally biased region" description="Basic and acidic residues" evidence="1">
    <location>
        <begin position="17"/>
        <end position="35"/>
    </location>
</feature>
<protein>
    <submittedName>
        <fullName evidence="2">Uncharacterized protein</fullName>
    </submittedName>
</protein>
<gene>
    <name evidence="2" type="ORF">Kpho01_09470</name>
</gene>
<sequence length="84" mass="8733">MPFPLELLPPRVLMTPQRDDKSAEGGRDPTADRSGRGAGGGGSGTRGRVPGGGDWLPGGGHWRIGGRRRQGALVEGEVAAEWTS</sequence>
<feature type="region of interest" description="Disordered" evidence="1">
    <location>
        <begin position="1"/>
        <end position="84"/>
    </location>
</feature>
<name>A0A9W6PDI3_9ACTN</name>